<feature type="compositionally biased region" description="Low complexity" evidence="1">
    <location>
        <begin position="12"/>
        <end position="25"/>
    </location>
</feature>
<evidence type="ECO:0000313" key="3">
    <source>
        <dbReference type="Proteomes" id="UP000030645"/>
    </source>
</evidence>
<feature type="compositionally biased region" description="Basic and acidic residues" evidence="1">
    <location>
        <begin position="111"/>
        <end position="145"/>
    </location>
</feature>
<reference evidence="3" key="1">
    <citation type="submission" date="2013-01" db="EMBL/GenBank/DDBJ databases">
        <title>Draft Genome Sequence of a Mulberry Tree, Morus notabilis C.K. Schneid.</title>
        <authorList>
            <person name="He N."/>
            <person name="Zhao S."/>
        </authorList>
    </citation>
    <scope>NUCLEOTIDE SEQUENCE</scope>
</reference>
<dbReference type="Proteomes" id="UP000030645">
    <property type="component" value="Unassembled WGS sequence"/>
</dbReference>
<evidence type="ECO:0000313" key="2">
    <source>
        <dbReference type="EMBL" id="EXB80584.1"/>
    </source>
</evidence>
<protein>
    <submittedName>
        <fullName evidence="2">Uncharacterized protein</fullName>
    </submittedName>
</protein>
<organism evidence="2 3">
    <name type="scientific">Morus notabilis</name>
    <dbReference type="NCBI Taxonomy" id="981085"/>
    <lineage>
        <taxon>Eukaryota</taxon>
        <taxon>Viridiplantae</taxon>
        <taxon>Streptophyta</taxon>
        <taxon>Embryophyta</taxon>
        <taxon>Tracheophyta</taxon>
        <taxon>Spermatophyta</taxon>
        <taxon>Magnoliopsida</taxon>
        <taxon>eudicotyledons</taxon>
        <taxon>Gunneridae</taxon>
        <taxon>Pentapetalae</taxon>
        <taxon>rosids</taxon>
        <taxon>fabids</taxon>
        <taxon>Rosales</taxon>
        <taxon>Moraceae</taxon>
        <taxon>Moreae</taxon>
        <taxon>Morus</taxon>
    </lineage>
</organism>
<dbReference type="AlphaFoldDB" id="W9RLG7"/>
<feature type="compositionally biased region" description="Polar residues" evidence="1">
    <location>
        <begin position="53"/>
        <end position="69"/>
    </location>
</feature>
<feature type="region of interest" description="Disordered" evidence="1">
    <location>
        <begin position="1"/>
        <end position="145"/>
    </location>
</feature>
<gene>
    <name evidence="2" type="ORF">L484_009038</name>
</gene>
<proteinExistence type="predicted"/>
<dbReference type="EMBL" id="KE344817">
    <property type="protein sequence ID" value="EXB80584.1"/>
    <property type="molecule type" value="Genomic_DNA"/>
</dbReference>
<name>W9RLG7_9ROSA</name>
<keyword evidence="3" id="KW-1185">Reference proteome</keyword>
<sequence length="161" mass="19424">MPRALSECTNAPNPSEKPQEQPQSPDNHHHHFHYNNKFFQTLPGKKSDDPCQTPRSSANTGNTGKNHQQIRFMGIPRLIWRSRGEEQSQRPRRNRRRRLPFRSRDLQFQLEAHRERERRERREGEKRMAKWEKRERRRAREENAERDGGNLYRLCSSFLIV</sequence>
<accession>W9RLG7</accession>
<evidence type="ECO:0000256" key="1">
    <source>
        <dbReference type="SAM" id="MobiDB-lite"/>
    </source>
</evidence>
<feature type="compositionally biased region" description="Basic residues" evidence="1">
    <location>
        <begin position="90"/>
        <end position="101"/>
    </location>
</feature>